<dbReference type="CDD" id="cd09859">
    <property type="entry name" value="PIN_53EXO"/>
    <property type="match status" value="1"/>
</dbReference>
<keyword evidence="5 16" id="KW-0548">Nucleotidyltransferase</keyword>
<evidence type="ECO:0000256" key="4">
    <source>
        <dbReference type="ARBA" id="ARBA00022679"/>
    </source>
</evidence>
<comment type="catalytic activity">
    <reaction evidence="14 16">
        <text>DNA(n) + a 2'-deoxyribonucleoside 5'-triphosphate = DNA(n+1) + diphosphate</text>
        <dbReference type="Rhea" id="RHEA:22508"/>
        <dbReference type="Rhea" id="RHEA-COMP:17339"/>
        <dbReference type="Rhea" id="RHEA-COMP:17340"/>
        <dbReference type="ChEBI" id="CHEBI:33019"/>
        <dbReference type="ChEBI" id="CHEBI:61560"/>
        <dbReference type="ChEBI" id="CHEBI:173112"/>
        <dbReference type="EC" id="2.7.7.7"/>
    </reaction>
</comment>
<dbReference type="InterPro" id="IPR036279">
    <property type="entry name" value="5-3_exonuclease_C_sf"/>
</dbReference>
<protein>
    <recommendedName>
        <fullName evidence="3 15">DNA polymerase I</fullName>
        <ecNumber evidence="2 15">2.7.7.7</ecNumber>
    </recommendedName>
</protein>
<reference evidence="20 21" key="1">
    <citation type="submission" date="2020-07" db="EMBL/GenBank/DDBJ databases">
        <title>Vallitalea guaymasensis genome.</title>
        <authorList>
            <person name="Postec A."/>
        </authorList>
    </citation>
    <scope>NUCLEOTIDE SEQUENCE [LARGE SCALE GENOMIC DNA]</scope>
    <source>
        <strain evidence="20 21">Ra1766G1</strain>
    </source>
</reference>
<dbReference type="PROSITE" id="PS00447">
    <property type="entry name" value="DNA_POLYMERASE_A"/>
    <property type="match status" value="1"/>
</dbReference>
<dbReference type="CDD" id="cd06140">
    <property type="entry name" value="DNA_polA_I_Bacillus_like_exo"/>
    <property type="match status" value="1"/>
</dbReference>
<organism evidence="20 21">
    <name type="scientific">Vallitalea guaymasensis</name>
    <dbReference type="NCBI Taxonomy" id="1185412"/>
    <lineage>
        <taxon>Bacteria</taxon>
        <taxon>Bacillati</taxon>
        <taxon>Bacillota</taxon>
        <taxon>Clostridia</taxon>
        <taxon>Lachnospirales</taxon>
        <taxon>Vallitaleaceae</taxon>
        <taxon>Vallitalea</taxon>
    </lineage>
</organism>
<dbReference type="CDD" id="cd08637">
    <property type="entry name" value="DNA_pol_A_pol_I_C"/>
    <property type="match status" value="1"/>
</dbReference>
<comment type="similarity">
    <text evidence="1 16">Belongs to the DNA polymerase type-A family.</text>
</comment>
<dbReference type="KEGG" id="vgu:HYG85_23135"/>
<keyword evidence="11 16" id="KW-0239">DNA-directed DNA polymerase</keyword>
<dbReference type="PANTHER" id="PTHR10133">
    <property type="entry name" value="DNA POLYMERASE I"/>
    <property type="match status" value="1"/>
</dbReference>
<dbReference type="Gene3D" id="3.40.50.1010">
    <property type="entry name" value="5'-nuclease"/>
    <property type="match status" value="1"/>
</dbReference>
<dbReference type="InterPro" id="IPR036397">
    <property type="entry name" value="RNaseH_sf"/>
</dbReference>
<dbReference type="CDD" id="cd09898">
    <property type="entry name" value="H3TH_53EXO"/>
    <property type="match status" value="1"/>
</dbReference>
<dbReference type="InterPro" id="IPR029060">
    <property type="entry name" value="PIN-like_dom_sf"/>
</dbReference>
<keyword evidence="8 16" id="KW-0227">DNA damage</keyword>
<dbReference type="GO" id="GO:0008409">
    <property type="term" value="F:5'-3' exonuclease activity"/>
    <property type="evidence" value="ECO:0007669"/>
    <property type="project" value="UniProtKB-UniRule"/>
</dbReference>
<dbReference type="InterPro" id="IPR008918">
    <property type="entry name" value="HhH2"/>
</dbReference>
<accession>A0A8J8MF46</accession>
<dbReference type="Pfam" id="PF00476">
    <property type="entry name" value="DNA_pol_A"/>
    <property type="match status" value="1"/>
</dbReference>
<dbReference type="FunFam" id="1.10.150.20:FF:000003">
    <property type="entry name" value="DNA polymerase I"/>
    <property type="match status" value="1"/>
</dbReference>
<evidence type="ECO:0000256" key="2">
    <source>
        <dbReference type="ARBA" id="ARBA00012417"/>
    </source>
</evidence>
<keyword evidence="10 16" id="KW-0269">Exonuclease</keyword>
<dbReference type="Proteomes" id="UP000677305">
    <property type="component" value="Chromosome"/>
</dbReference>
<dbReference type="PRINTS" id="PR00868">
    <property type="entry name" value="DNAPOLI"/>
</dbReference>
<evidence type="ECO:0000256" key="11">
    <source>
        <dbReference type="ARBA" id="ARBA00022932"/>
    </source>
</evidence>
<feature type="domain" description="DNA-directed DNA polymerase family A palm" evidence="19">
    <location>
        <begin position="647"/>
        <end position="853"/>
    </location>
</feature>
<evidence type="ECO:0000313" key="21">
    <source>
        <dbReference type="Proteomes" id="UP000677305"/>
    </source>
</evidence>
<comment type="subunit">
    <text evidence="16">Single-chain monomer with multiple functions.</text>
</comment>
<dbReference type="NCBIfam" id="NF004397">
    <property type="entry name" value="PRK05755.1"/>
    <property type="match status" value="1"/>
</dbReference>
<feature type="domain" description="3'-5' exonuclease" evidence="17">
    <location>
        <begin position="305"/>
        <end position="480"/>
    </location>
</feature>
<dbReference type="Pfam" id="PF02739">
    <property type="entry name" value="5_3_exonuc_N"/>
    <property type="match status" value="1"/>
</dbReference>
<dbReference type="FunFam" id="3.40.50.1010:FF:000001">
    <property type="entry name" value="DNA polymerase I"/>
    <property type="match status" value="1"/>
</dbReference>
<evidence type="ECO:0000259" key="17">
    <source>
        <dbReference type="SMART" id="SM00474"/>
    </source>
</evidence>
<dbReference type="NCBIfam" id="TIGR00593">
    <property type="entry name" value="pola"/>
    <property type="match status" value="1"/>
</dbReference>
<evidence type="ECO:0000313" key="20">
    <source>
        <dbReference type="EMBL" id="QUH31663.1"/>
    </source>
</evidence>
<dbReference type="SUPFAM" id="SSF56672">
    <property type="entry name" value="DNA/RNA polymerases"/>
    <property type="match status" value="1"/>
</dbReference>
<proteinExistence type="inferred from homology"/>
<keyword evidence="13 16" id="KW-0234">DNA repair</keyword>
<keyword evidence="9 16" id="KW-0378">Hydrolase</keyword>
<dbReference type="InterPro" id="IPR002298">
    <property type="entry name" value="DNA_polymerase_A"/>
</dbReference>
<sequence length="889" mass="101887">MSKDKVLLVDGNSIMNRAYYGLPLLSNSEGIYTNAVLGFVNILLKVIKDESATHIGIAFDLKAPTFRHEKYKEYKGNRKGMPDELGMQMPIIKDVLRAMNINIYEVEGYEADDVLGTLANKSEKSGCETTVLSGDRDLLQLATKKVKISIPKTKKGTTTTENYFDEDVIALYGVTPTEFIDLKGLMGDSSDNIPGVPGIGEKTAIKIITNYHSIEEAYNHIDELKPPRASKNLKENYELAILSKELATICVDCEIDFEKDSLKIDNIFNEETYTIFKKLEFKRLLEKFDSSIGSNDENNSLSVIHHSISTKDELDKLVPKISNEKTLAYYIVTENHKIIGISIAYNEQESYFIKCSDELDSSYVLETIKSIFENKNIKKITHGLKDDLHIFSEYNIKCENICFDTFVGAYTINPTKDTYDIDDIAKEYLGIIIKSEEELLGKGRNKISYLDLPEEEFTNYCSLLAAIIYHSYEKIDDMIDELNMHQLFYDIEMPLIYVLFDMEFYGIKVDSVLLHEYSDKLGKIIDLLESEIYELAGEEFNIKSPKQLGVILFEKLELPIIKKTKTGYSTAAEVLDKLRGEHPIIDKISEYRQLTKLKSTYADGLFDYIGKEDSRIHSTFKQTITSTGRISSIEPNLQNIPIRMDIGREIRKVFVPREDYVFIDADYSQIELRLLAHLSEDETLIEAYNNHQDIHRLTASQVFHIPFEEVTNLQRSNAKAVNFGIVYGIGAFSLSQDLHITRKEAQEYIDKYFKKYPSVKIYLDNCIRFAKNRGYSLTMLNRRRPIPELNSSNFMQRAFGERIAMNTPIQGSAADVIKIAMINISNKLKSEKLRSRLILQIHDELLIEAHRDEVELVKKYLVEEMENAVDISVKLEVDMNMGMTWYDTK</sequence>
<evidence type="ECO:0000256" key="1">
    <source>
        <dbReference type="ARBA" id="ARBA00007705"/>
    </source>
</evidence>
<dbReference type="InterPro" id="IPR043502">
    <property type="entry name" value="DNA/RNA_pol_sf"/>
</dbReference>
<dbReference type="Gene3D" id="1.10.150.20">
    <property type="entry name" value="5' to 3' exonuclease, C-terminal subdomain"/>
    <property type="match status" value="2"/>
</dbReference>
<dbReference type="InterPro" id="IPR001098">
    <property type="entry name" value="DNA-dir_DNA_pol_A_palm_dom"/>
</dbReference>
<keyword evidence="7" id="KW-0540">Nuclease</keyword>
<evidence type="ECO:0000256" key="8">
    <source>
        <dbReference type="ARBA" id="ARBA00022763"/>
    </source>
</evidence>
<keyword evidence="4 16" id="KW-0808">Transferase</keyword>
<evidence type="ECO:0000256" key="5">
    <source>
        <dbReference type="ARBA" id="ARBA00022695"/>
    </source>
</evidence>
<dbReference type="GO" id="GO:0008408">
    <property type="term" value="F:3'-5' exonuclease activity"/>
    <property type="evidence" value="ECO:0007669"/>
    <property type="project" value="UniProtKB-UniRule"/>
</dbReference>
<comment type="function">
    <text evidence="16">In addition to polymerase activity, this DNA polymerase exhibits 3'-5' and 5'-3' exonuclease activity.</text>
</comment>
<dbReference type="GO" id="GO:0006261">
    <property type="term" value="P:DNA-templated DNA replication"/>
    <property type="evidence" value="ECO:0007669"/>
    <property type="project" value="UniProtKB-UniRule"/>
</dbReference>
<evidence type="ECO:0000256" key="3">
    <source>
        <dbReference type="ARBA" id="ARBA00020311"/>
    </source>
</evidence>
<gene>
    <name evidence="16 20" type="primary">polA</name>
    <name evidence="20" type="ORF">HYG85_23135</name>
</gene>
<evidence type="ECO:0000256" key="15">
    <source>
        <dbReference type="NCBIfam" id="TIGR00593"/>
    </source>
</evidence>
<dbReference type="InterPro" id="IPR002562">
    <property type="entry name" value="3'-5'_exonuclease_dom"/>
</dbReference>
<dbReference type="InterPro" id="IPR020046">
    <property type="entry name" value="5-3_exonucl_a-hlix_arch_N"/>
</dbReference>
<evidence type="ECO:0000256" key="9">
    <source>
        <dbReference type="ARBA" id="ARBA00022801"/>
    </source>
</evidence>
<evidence type="ECO:0000259" key="18">
    <source>
        <dbReference type="SMART" id="SM00475"/>
    </source>
</evidence>
<keyword evidence="12 16" id="KW-0238">DNA-binding</keyword>
<dbReference type="InterPro" id="IPR019760">
    <property type="entry name" value="DNA-dir_DNA_pol_A_CS"/>
</dbReference>
<dbReference type="InterPro" id="IPR002421">
    <property type="entry name" value="5-3_exonuclease"/>
</dbReference>
<dbReference type="FunFam" id="1.20.1060.10:FF:000001">
    <property type="entry name" value="DNA polymerase I"/>
    <property type="match status" value="1"/>
</dbReference>
<dbReference type="FunFam" id="1.10.150.20:FF:000002">
    <property type="entry name" value="DNA polymerase I"/>
    <property type="match status" value="1"/>
</dbReference>
<dbReference type="Gene3D" id="1.20.1060.10">
    <property type="entry name" value="Taq DNA Polymerase, Chain T, domain 4"/>
    <property type="match status" value="1"/>
</dbReference>
<dbReference type="EC" id="2.7.7.7" evidence="2 15"/>
<dbReference type="Gene3D" id="3.30.70.370">
    <property type="match status" value="1"/>
</dbReference>
<dbReference type="InterPro" id="IPR018320">
    <property type="entry name" value="DNA_polymerase_1"/>
</dbReference>
<dbReference type="GO" id="GO:0003677">
    <property type="term" value="F:DNA binding"/>
    <property type="evidence" value="ECO:0007669"/>
    <property type="project" value="UniProtKB-UniRule"/>
</dbReference>
<feature type="domain" description="5'-3' exonuclease" evidence="18">
    <location>
        <begin position="4"/>
        <end position="265"/>
    </location>
</feature>
<evidence type="ECO:0000256" key="6">
    <source>
        <dbReference type="ARBA" id="ARBA00022705"/>
    </source>
</evidence>
<evidence type="ECO:0000256" key="12">
    <source>
        <dbReference type="ARBA" id="ARBA00023125"/>
    </source>
</evidence>
<dbReference type="RefSeq" id="WP_212691622.1">
    <property type="nucleotide sequence ID" value="NZ_CP058561.1"/>
</dbReference>
<dbReference type="Pfam" id="PF01367">
    <property type="entry name" value="5_3_exonuc"/>
    <property type="match status" value="1"/>
</dbReference>
<dbReference type="SMART" id="SM00475">
    <property type="entry name" value="53EXOc"/>
    <property type="match status" value="1"/>
</dbReference>
<keyword evidence="6 16" id="KW-0235">DNA replication</keyword>
<name>A0A8J8MF46_9FIRM</name>
<dbReference type="SMART" id="SM00482">
    <property type="entry name" value="POLAc"/>
    <property type="match status" value="1"/>
</dbReference>
<dbReference type="SUPFAM" id="SSF47807">
    <property type="entry name" value="5' to 3' exonuclease, C-terminal subdomain"/>
    <property type="match status" value="1"/>
</dbReference>
<evidence type="ECO:0000259" key="19">
    <source>
        <dbReference type="SMART" id="SM00482"/>
    </source>
</evidence>
<dbReference type="AlphaFoldDB" id="A0A8J8MF46"/>
<dbReference type="Gene3D" id="3.30.420.10">
    <property type="entry name" value="Ribonuclease H-like superfamily/Ribonuclease H"/>
    <property type="match status" value="1"/>
</dbReference>
<dbReference type="SMART" id="SM00474">
    <property type="entry name" value="35EXOc"/>
    <property type="match status" value="1"/>
</dbReference>
<dbReference type="GO" id="GO:0006302">
    <property type="term" value="P:double-strand break repair"/>
    <property type="evidence" value="ECO:0007669"/>
    <property type="project" value="TreeGrafter"/>
</dbReference>
<dbReference type="SMART" id="SM00279">
    <property type="entry name" value="HhH2"/>
    <property type="match status" value="1"/>
</dbReference>
<evidence type="ECO:0000256" key="7">
    <source>
        <dbReference type="ARBA" id="ARBA00022722"/>
    </source>
</evidence>
<evidence type="ECO:0000256" key="13">
    <source>
        <dbReference type="ARBA" id="ARBA00023204"/>
    </source>
</evidence>
<evidence type="ECO:0000256" key="10">
    <source>
        <dbReference type="ARBA" id="ARBA00022839"/>
    </source>
</evidence>
<dbReference type="InterPro" id="IPR012337">
    <property type="entry name" value="RNaseH-like_sf"/>
</dbReference>
<dbReference type="SUPFAM" id="SSF88723">
    <property type="entry name" value="PIN domain-like"/>
    <property type="match status" value="1"/>
</dbReference>
<dbReference type="Pfam" id="PF01612">
    <property type="entry name" value="DNA_pol_A_exo1"/>
    <property type="match status" value="1"/>
</dbReference>
<dbReference type="EMBL" id="CP058561">
    <property type="protein sequence ID" value="QUH31663.1"/>
    <property type="molecule type" value="Genomic_DNA"/>
</dbReference>
<dbReference type="PANTHER" id="PTHR10133:SF27">
    <property type="entry name" value="DNA POLYMERASE NU"/>
    <property type="match status" value="1"/>
</dbReference>
<evidence type="ECO:0000256" key="14">
    <source>
        <dbReference type="ARBA" id="ARBA00049244"/>
    </source>
</evidence>
<keyword evidence="21" id="KW-1185">Reference proteome</keyword>
<dbReference type="GO" id="GO:0003887">
    <property type="term" value="F:DNA-directed DNA polymerase activity"/>
    <property type="evidence" value="ECO:0007669"/>
    <property type="project" value="UniProtKB-UniRule"/>
</dbReference>
<dbReference type="InterPro" id="IPR020045">
    <property type="entry name" value="DNA_polI_H3TH"/>
</dbReference>
<dbReference type="SUPFAM" id="SSF53098">
    <property type="entry name" value="Ribonuclease H-like"/>
    <property type="match status" value="1"/>
</dbReference>
<evidence type="ECO:0000256" key="16">
    <source>
        <dbReference type="RuleBase" id="RU004460"/>
    </source>
</evidence>